<organism evidence="1 2">
    <name type="scientific">Prorocentrum cordatum</name>
    <dbReference type="NCBI Taxonomy" id="2364126"/>
    <lineage>
        <taxon>Eukaryota</taxon>
        <taxon>Sar</taxon>
        <taxon>Alveolata</taxon>
        <taxon>Dinophyceae</taxon>
        <taxon>Prorocentrales</taxon>
        <taxon>Prorocentraceae</taxon>
        <taxon>Prorocentrum</taxon>
    </lineage>
</organism>
<keyword evidence="2" id="KW-1185">Reference proteome</keyword>
<feature type="non-terminal residue" evidence="1">
    <location>
        <position position="1"/>
    </location>
</feature>
<reference evidence="1" key="1">
    <citation type="submission" date="2023-10" db="EMBL/GenBank/DDBJ databases">
        <authorList>
            <person name="Chen Y."/>
            <person name="Shah S."/>
            <person name="Dougan E. K."/>
            <person name="Thang M."/>
            <person name="Chan C."/>
        </authorList>
    </citation>
    <scope>NUCLEOTIDE SEQUENCE [LARGE SCALE GENOMIC DNA]</scope>
</reference>
<sequence>DPDERTSLFFLMSIFEGSAIWSSIHKQRTTRRYLCASSTRSRRSTRRPQSEVAALCYEGRSCYTVFADGVGSAFRDNASLAAVPPPARPRGGAGAP</sequence>
<dbReference type="EMBL" id="CAUYUJ010005794">
    <property type="protein sequence ID" value="CAK0814993.1"/>
    <property type="molecule type" value="Genomic_DNA"/>
</dbReference>
<evidence type="ECO:0000313" key="2">
    <source>
        <dbReference type="Proteomes" id="UP001189429"/>
    </source>
</evidence>
<feature type="non-terminal residue" evidence="1">
    <location>
        <position position="96"/>
    </location>
</feature>
<evidence type="ECO:0000313" key="1">
    <source>
        <dbReference type="EMBL" id="CAK0814993.1"/>
    </source>
</evidence>
<comment type="caution">
    <text evidence="1">The sequence shown here is derived from an EMBL/GenBank/DDBJ whole genome shotgun (WGS) entry which is preliminary data.</text>
</comment>
<dbReference type="Proteomes" id="UP001189429">
    <property type="component" value="Unassembled WGS sequence"/>
</dbReference>
<name>A0ABN9R957_9DINO</name>
<accession>A0ABN9R957</accession>
<gene>
    <name evidence="1" type="ORF">PCOR1329_LOCUS18448</name>
</gene>
<protein>
    <submittedName>
        <fullName evidence="1">Uncharacterized protein</fullName>
    </submittedName>
</protein>
<proteinExistence type="predicted"/>